<dbReference type="EC" id="3.2.1.-" evidence="1"/>
<feature type="compositionally biased region" description="Polar residues" evidence="2">
    <location>
        <begin position="82"/>
        <end position="98"/>
    </location>
</feature>
<dbReference type="AlphaFoldDB" id="A0A4Q7J499"/>
<keyword evidence="1" id="KW-0326">Glycosidase</keyword>
<feature type="region of interest" description="Disordered" evidence="2">
    <location>
        <begin position="50"/>
        <end position="149"/>
    </location>
</feature>
<keyword evidence="1" id="KW-0378">Hydrolase</keyword>
<evidence type="ECO:0000313" key="3">
    <source>
        <dbReference type="EMBL" id="RZQ61482.1"/>
    </source>
</evidence>
<dbReference type="SUPFAM" id="SSF51989">
    <property type="entry name" value="Glycosyl hydrolases family 6, cellulases"/>
    <property type="match status" value="1"/>
</dbReference>
<keyword evidence="1" id="KW-0119">Carbohydrate metabolism</keyword>
<keyword evidence="1" id="KW-0136">Cellulose degradation</keyword>
<dbReference type="GO" id="GO:0004553">
    <property type="term" value="F:hydrolase activity, hydrolyzing O-glycosyl compounds"/>
    <property type="evidence" value="ECO:0007669"/>
    <property type="project" value="InterPro"/>
</dbReference>
<evidence type="ECO:0000256" key="1">
    <source>
        <dbReference type="RuleBase" id="RU361186"/>
    </source>
</evidence>
<evidence type="ECO:0000256" key="2">
    <source>
        <dbReference type="SAM" id="MobiDB-lite"/>
    </source>
</evidence>
<dbReference type="EMBL" id="SFCC01000012">
    <property type="protein sequence ID" value="RZQ61482.1"/>
    <property type="molecule type" value="Genomic_DNA"/>
</dbReference>
<organism evidence="3 4">
    <name type="scientific">Amycolatopsis suaedae</name>
    <dbReference type="NCBI Taxonomy" id="2510978"/>
    <lineage>
        <taxon>Bacteria</taxon>
        <taxon>Bacillati</taxon>
        <taxon>Actinomycetota</taxon>
        <taxon>Actinomycetes</taxon>
        <taxon>Pseudonocardiales</taxon>
        <taxon>Pseudonocardiaceae</taxon>
        <taxon>Amycolatopsis</taxon>
    </lineage>
</organism>
<dbReference type="Pfam" id="PF01341">
    <property type="entry name" value="Glyco_hydro_6"/>
    <property type="match status" value="1"/>
</dbReference>
<evidence type="ECO:0000313" key="4">
    <source>
        <dbReference type="Proteomes" id="UP000292003"/>
    </source>
</evidence>
<dbReference type="InterPro" id="IPR016288">
    <property type="entry name" value="Beta_cellobiohydrolase"/>
</dbReference>
<dbReference type="OrthoDB" id="309899at2"/>
<dbReference type="PRINTS" id="PR00733">
    <property type="entry name" value="GLHYDRLASE6"/>
</dbReference>
<dbReference type="GO" id="GO:0030245">
    <property type="term" value="P:cellulose catabolic process"/>
    <property type="evidence" value="ECO:0007669"/>
    <property type="project" value="UniProtKB-KW"/>
</dbReference>
<comment type="caution">
    <text evidence="3">The sequence shown here is derived from an EMBL/GenBank/DDBJ whole genome shotgun (WGS) entry which is preliminary data.</text>
</comment>
<gene>
    <name evidence="3" type="ORF">EWH70_24225</name>
</gene>
<comment type="similarity">
    <text evidence="1">Belongs to the glycosyl hydrolase family 6.</text>
</comment>
<reference evidence="3 4" key="1">
    <citation type="submission" date="2019-02" db="EMBL/GenBank/DDBJ databases">
        <title>Draft genome sequence of Amycolatopsis sp. 8-3EHSu isolated from roots of Suaeda maritima.</title>
        <authorList>
            <person name="Duangmal K."/>
            <person name="Chantavorakit T."/>
        </authorList>
    </citation>
    <scope>NUCLEOTIDE SEQUENCE [LARGE SCALE GENOMIC DNA]</scope>
    <source>
        <strain evidence="3 4">8-3EHSu</strain>
    </source>
</reference>
<proteinExistence type="inferred from homology"/>
<keyword evidence="1" id="KW-0624">Polysaccharide degradation</keyword>
<sequence length="149" mass="15396">MWHWGRVTHTDFAGAIYTQVTGIENEVNGLLTYDRRVVKLGLAAPATAADRESRASGAASISRNGWGGSARSAGPVRGPLWTSMSTVDGSTAGSTSATGVIKSGAGLGERSRSAPEPGIDAYLWMKPPGESDGSTGQPAQRAQPVRRAG</sequence>
<dbReference type="InterPro" id="IPR036434">
    <property type="entry name" value="Beta_cellobiohydrolase_sf"/>
</dbReference>
<name>A0A4Q7J499_9PSEU</name>
<accession>A0A4Q7J499</accession>
<protein>
    <recommendedName>
        <fullName evidence="1">Glucanase</fullName>
        <ecNumber evidence="1">3.2.1.-</ecNumber>
    </recommendedName>
</protein>
<dbReference type="Gene3D" id="3.20.20.40">
    <property type="entry name" value="1, 4-beta cellobiohydrolase"/>
    <property type="match status" value="1"/>
</dbReference>
<keyword evidence="4" id="KW-1185">Reference proteome</keyword>
<dbReference type="Proteomes" id="UP000292003">
    <property type="component" value="Unassembled WGS sequence"/>
</dbReference>